<dbReference type="CDD" id="cd12381">
    <property type="entry name" value="RRM4_I_PABPs"/>
    <property type="match status" value="1"/>
</dbReference>
<dbReference type="PANTHER" id="PTHR24012">
    <property type="entry name" value="RNA BINDING PROTEIN"/>
    <property type="match status" value="1"/>
</dbReference>
<dbReference type="SMART" id="SM00361">
    <property type="entry name" value="RRM_1"/>
    <property type="match status" value="2"/>
</dbReference>
<dbReference type="InterPro" id="IPR006515">
    <property type="entry name" value="PABP_1234"/>
</dbReference>
<dbReference type="SUPFAM" id="SSF63570">
    <property type="entry name" value="PABC (PABP) domain"/>
    <property type="match status" value="1"/>
</dbReference>
<dbReference type="Pfam" id="PF00658">
    <property type="entry name" value="MLLE"/>
    <property type="match status" value="1"/>
</dbReference>
<evidence type="ECO:0000256" key="4">
    <source>
        <dbReference type="ARBA" id="ARBA00022737"/>
    </source>
</evidence>
<proteinExistence type="inferred from homology"/>
<keyword evidence="5 6" id="KW-0694">RNA-binding</keyword>
<evidence type="ECO:0000259" key="9">
    <source>
        <dbReference type="PROSITE" id="PS50102"/>
    </source>
</evidence>
<evidence type="ECO:0000256" key="8">
    <source>
        <dbReference type="SAM" id="MobiDB-lite"/>
    </source>
</evidence>
<evidence type="ECO:0000256" key="2">
    <source>
        <dbReference type="ARBA" id="ARBA00008557"/>
    </source>
</evidence>
<dbReference type="SUPFAM" id="SSF54928">
    <property type="entry name" value="RNA-binding domain, RBD"/>
    <property type="match status" value="3"/>
</dbReference>
<dbReference type="EMBL" id="NDHI03003278">
    <property type="protein sequence ID" value="PNJ89823.1"/>
    <property type="molecule type" value="Genomic_DNA"/>
</dbReference>
<evidence type="ECO:0000256" key="6">
    <source>
        <dbReference type="PROSITE-ProRule" id="PRU00176"/>
    </source>
</evidence>
<gene>
    <name evidence="11" type="ORF">CR201_G0015588</name>
</gene>
<reference evidence="11" key="1">
    <citation type="submission" date="2017-12" db="EMBL/GenBank/DDBJ databases">
        <title>High-resolution comparative analysis of great ape genomes.</title>
        <authorList>
            <person name="Pollen A."/>
            <person name="Hastie A."/>
            <person name="Hormozdiari F."/>
            <person name="Dougherty M."/>
            <person name="Liu R."/>
            <person name="Chaisson M."/>
            <person name="Hoppe E."/>
            <person name="Hill C."/>
            <person name="Pang A."/>
            <person name="Hillier L."/>
            <person name="Baker C."/>
            <person name="Armstrong J."/>
            <person name="Shendure J."/>
            <person name="Paten B."/>
            <person name="Wilson R."/>
            <person name="Chao H."/>
            <person name="Schneider V."/>
            <person name="Ventura M."/>
            <person name="Kronenberg Z."/>
            <person name="Murali S."/>
            <person name="Gordon D."/>
            <person name="Cantsilieris S."/>
            <person name="Munson K."/>
            <person name="Nelson B."/>
            <person name="Raja A."/>
            <person name="Underwood J."/>
            <person name="Diekhans M."/>
            <person name="Fiddes I."/>
            <person name="Haussler D."/>
            <person name="Eichler E."/>
        </authorList>
    </citation>
    <scope>NUCLEOTIDE SEQUENCE [LARGE SCALE GENOMIC DNA]</scope>
    <source>
        <strain evidence="11">Susie</strain>
    </source>
</reference>
<organism evidence="11">
    <name type="scientific">Pongo abelii</name>
    <name type="common">Sumatran orangutan</name>
    <name type="synonym">Pongo pygmaeus abelii</name>
    <dbReference type="NCBI Taxonomy" id="9601"/>
    <lineage>
        <taxon>Eukaryota</taxon>
        <taxon>Metazoa</taxon>
        <taxon>Chordata</taxon>
        <taxon>Craniata</taxon>
        <taxon>Vertebrata</taxon>
        <taxon>Euteleostomi</taxon>
        <taxon>Mammalia</taxon>
        <taxon>Eutheria</taxon>
        <taxon>Euarchontoglires</taxon>
        <taxon>Primates</taxon>
        <taxon>Haplorrhini</taxon>
        <taxon>Catarrhini</taxon>
        <taxon>Hominidae</taxon>
        <taxon>Pongo</taxon>
    </lineage>
</organism>
<dbReference type="InterPro" id="IPR000504">
    <property type="entry name" value="RRM_dom"/>
</dbReference>
<dbReference type="SMART" id="SM00360">
    <property type="entry name" value="RRM"/>
    <property type="match status" value="4"/>
</dbReference>
<feature type="domain" description="RRM" evidence="9">
    <location>
        <begin position="227"/>
        <end position="304"/>
    </location>
</feature>
<feature type="domain" description="PABC" evidence="10">
    <location>
        <begin position="603"/>
        <end position="680"/>
    </location>
</feature>
<evidence type="ECO:0000259" key="10">
    <source>
        <dbReference type="PROSITE" id="PS51309"/>
    </source>
</evidence>
<dbReference type="FunFam" id="3.30.70.330:FF:000021">
    <property type="entry name" value="Polyadenylate-binding protein"/>
    <property type="match status" value="1"/>
</dbReference>
<name>A0A2J8Y6D8_PONAB</name>
<dbReference type="InterPro" id="IPR003954">
    <property type="entry name" value="RRM_euk-type"/>
</dbReference>
<feature type="domain" description="RRM" evidence="9">
    <location>
        <begin position="330"/>
        <end position="406"/>
    </location>
</feature>
<dbReference type="InterPro" id="IPR036053">
    <property type="entry name" value="PABP-dom"/>
</dbReference>
<dbReference type="AlphaFoldDB" id="A0A2J8Y6D8"/>
<dbReference type="PROSITE" id="PS50102">
    <property type="entry name" value="RRM"/>
    <property type="match status" value="4"/>
</dbReference>
<dbReference type="CDD" id="cd12378">
    <property type="entry name" value="RRM1_I_PABPs"/>
    <property type="match status" value="1"/>
</dbReference>
<dbReference type="PROSITE" id="PS51309">
    <property type="entry name" value="PABC"/>
    <property type="match status" value="1"/>
</dbReference>
<keyword evidence="4" id="KW-0677">Repeat</keyword>
<dbReference type="InterPro" id="IPR035979">
    <property type="entry name" value="RBD_domain_sf"/>
</dbReference>
<comment type="similarity">
    <text evidence="2 7">Belongs to the polyadenylate-binding protein type-1 family.</text>
</comment>
<dbReference type="CDD" id="cd12379">
    <property type="entry name" value="RRM2_I_PABPs"/>
    <property type="match status" value="1"/>
</dbReference>
<feature type="region of interest" description="Disordered" evidence="8">
    <location>
        <begin position="472"/>
        <end position="519"/>
    </location>
</feature>
<comment type="subcellular location">
    <subcellularLocation>
        <location evidence="1 7">Cytoplasm</location>
    </subcellularLocation>
</comment>
<evidence type="ECO:0000313" key="11">
    <source>
        <dbReference type="EMBL" id="PNJ89823.1"/>
    </source>
</evidence>
<accession>A0A2J8Y6D8</accession>
<evidence type="ECO:0000256" key="1">
    <source>
        <dbReference type="ARBA" id="ARBA00004496"/>
    </source>
</evidence>
<sequence length="696" mass="76911">MASLYVGDLHSDVTEAMLYEKFSPAGPVLSIRVCRDMITRRSLGYAYVNFQQPADAERALDTMNFDVIKGKPIRIMWSQRDPSLRKSGVGNVFIKNLDKSIDNKALYDTFSAFGNILSCKRQGLSPLSRLVSSYWLQQSSCFGLPKHWDYRREPQYPILNIFCLFVVCDENGSKGYAFVHFETQEAADKAIEKMNGMLLNDRKVFVGRFKSRKEREAELGAKAKEFTNVYIKNFGEEVDDESLKELFSQFGKTLSVKVMRDPNGKSKGFGFVSYEKHEDANKAVEEMNGKEISGKIIFVGRAQKKVERQAELKRKFEQLKQERISRYQGVNLYIKNLDDTIDDEKLRKEFSPFGSITSAKVMLEDGRSKGFGFVCFSSPEEATKAVTEMNGRIVGSKPLYVALAQRKEERKAHLTNQYMQRVAGMRALPANAILNQFQPAAGGYFVPAVPQAQGRPPYYTPNQLAQMRPNPRWQQGGRPQGFQGMPSAIRQSGPRPTLRHLAPTGNAPASRGLPTTTQRVGSECPDRLAMDFGGAGAAQQGLTDSCQSGGVPTAVQNLAPRAAVAAAAPRAVAPYKYASSVRSPHPAIQPLQAPQPAVHVQGQEPLTASMLAAAPPQEQKQMLGERLFPLIQTMHSNLAGKITGMLLEIDNSELLHMLESPESLRSKVDEAVAVLQAHHAKKEAAQKVGAVAAATS</sequence>
<dbReference type="InterPro" id="IPR045305">
    <property type="entry name" value="RRM2_I_PABPs"/>
</dbReference>
<keyword evidence="3 7" id="KW-0963">Cytoplasm</keyword>
<dbReference type="SMART" id="SM00517">
    <property type="entry name" value="PolyA"/>
    <property type="match status" value="1"/>
</dbReference>
<dbReference type="GO" id="GO:0003723">
    <property type="term" value="F:RNA binding"/>
    <property type="evidence" value="ECO:0007669"/>
    <property type="project" value="UniProtKB-UniRule"/>
</dbReference>
<dbReference type="NCBIfam" id="TIGR01628">
    <property type="entry name" value="PABP-1234"/>
    <property type="match status" value="1"/>
</dbReference>
<dbReference type="Gene3D" id="3.30.70.330">
    <property type="match status" value="4"/>
</dbReference>
<evidence type="ECO:0000256" key="3">
    <source>
        <dbReference type="ARBA" id="ARBA00022490"/>
    </source>
</evidence>
<feature type="domain" description="RRM" evidence="9">
    <location>
        <begin position="90"/>
        <end position="211"/>
    </location>
</feature>
<feature type="domain" description="RRM" evidence="9">
    <location>
        <begin position="2"/>
        <end position="80"/>
    </location>
</feature>
<dbReference type="FunFam" id="3.30.70.330:FF:000042">
    <property type="entry name" value="Polyadenylate-binding protein"/>
    <property type="match status" value="1"/>
</dbReference>
<dbReference type="InterPro" id="IPR002004">
    <property type="entry name" value="PABP_HYD_C"/>
</dbReference>
<dbReference type="InterPro" id="IPR012677">
    <property type="entry name" value="Nucleotide-bd_a/b_plait_sf"/>
</dbReference>
<dbReference type="FunFam" id="3.30.70.330:FF:000154">
    <property type="entry name" value="Polyadenylate-binding protein"/>
    <property type="match status" value="1"/>
</dbReference>
<dbReference type="Gene3D" id="1.10.1900.10">
    <property type="entry name" value="c-terminal domain of poly(a) binding protein"/>
    <property type="match status" value="1"/>
</dbReference>
<dbReference type="InterPro" id="IPR034364">
    <property type="entry name" value="PABP_RRM1"/>
</dbReference>
<dbReference type="GO" id="GO:0005737">
    <property type="term" value="C:cytoplasm"/>
    <property type="evidence" value="ECO:0007669"/>
    <property type="project" value="UniProtKB-SubCell"/>
</dbReference>
<evidence type="ECO:0000256" key="7">
    <source>
        <dbReference type="RuleBase" id="RU362004"/>
    </source>
</evidence>
<comment type="caution">
    <text evidence="11">The sequence shown here is derived from an EMBL/GenBank/DDBJ whole genome shotgun (WGS) entry which is preliminary data.</text>
</comment>
<comment type="function">
    <text evidence="7">Binds the poly(A) tail of mRNA.</text>
</comment>
<protein>
    <recommendedName>
        <fullName evidence="7">Polyadenylate-binding protein</fullName>
        <shortName evidence="7">PABP</shortName>
    </recommendedName>
</protein>
<dbReference type="CDD" id="cd12380">
    <property type="entry name" value="RRM3_I_PABPs"/>
    <property type="match status" value="1"/>
</dbReference>
<evidence type="ECO:0000256" key="5">
    <source>
        <dbReference type="ARBA" id="ARBA00022884"/>
    </source>
</evidence>
<dbReference type="Pfam" id="PF00076">
    <property type="entry name" value="RRM_1"/>
    <property type="match status" value="4"/>
</dbReference>
<dbReference type="FunFam" id="1.10.1900.10:FF:000001">
    <property type="entry name" value="Polyadenylate-binding protein"/>
    <property type="match status" value="1"/>
</dbReference>